<dbReference type="STRING" id="108003.B1C78_08820"/>
<comment type="caution">
    <text evidence="2">The sequence shown here is derived from an EMBL/GenBank/DDBJ whole genome shotgun (WGS) entry which is preliminary data.</text>
</comment>
<keyword evidence="1" id="KW-0472">Membrane</keyword>
<dbReference type="EMBL" id="MVBK01000047">
    <property type="protein sequence ID" value="OOG24429.1"/>
    <property type="molecule type" value="Genomic_DNA"/>
</dbReference>
<reference evidence="2 3" key="1">
    <citation type="submission" date="2017-02" db="EMBL/GenBank/DDBJ databases">
        <title>Genomic diversity within the haloalkaliphilic genus Thioalkalivibrio.</title>
        <authorList>
            <person name="Ahn A.-C."/>
            <person name="Meier-Kolthoff J."/>
            <person name="Overmars L."/>
            <person name="Richter M."/>
            <person name="Woyke T."/>
            <person name="Sorokin D.Y."/>
            <person name="Muyzer G."/>
        </authorList>
    </citation>
    <scope>NUCLEOTIDE SEQUENCE [LARGE SCALE GENOMIC DNA]</scope>
    <source>
        <strain evidence="2 3">ALJD</strain>
    </source>
</reference>
<keyword evidence="1" id="KW-1133">Transmembrane helix</keyword>
<name>A0A1V3NH48_9GAMM</name>
<proteinExistence type="predicted"/>
<dbReference type="AlphaFoldDB" id="A0A1V3NH48"/>
<feature type="transmembrane region" description="Helical" evidence="1">
    <location>
        <begin position="16"/>
        <end position="38"/>
    </location>
</feature>
<evidence type="ECO:0000313" key="3">
    <source>
        <dbReference type="Proteomes" id="UP000189462"/>
    </source>
</evidence>
<keyword evidence="1" id="KW-0812">Transmembrane</keyword>
<accession>A0A1V3NH48</accession>
<evidence type="ECO:0000313" key="2">
    <source>
        <dbReference type="EMBL" id="OOG24429.1"/>
    </source>
</evidence>
<sequence length="92" mass="10120">MFHERFLTCSLLQNDAVGLLLCMITVMALLEVVGVASIMPFMSVLANPEVVETTPHLNTVYTVLGFEEPRTHLCFLGWVVFATPPLSVAVQV</sequence>
<organism evidence="2 3">
    <name type="scientific">Thioalkalivibrio denitrificans</name>
    <dbReference type="NCBI Taxonomy" id="108003"/>
    <lineage>
        <taxon>Bacteria</taxon>
        <taxon>Pseudomonadati</taxon>
        <taxon>Pseudomonadota</taxon>
        <taxon>Gammaproteobacteria</taxon>
        <taxon>Chromatiales</taxon>
        <taxon>Ectothiorhodospiraceae</taxon>
        <taxon>Thioalkalivibrio</taxon>
    </lineage>
</organism>
<dbReference type="Proteomes" id="UP000189462">
    <property type="component" value="Unassembled WGS sequence"/>
</dbReference>
<gene>
    <name evidence="2" type="ORF">B1C78_08820</name>
</gene>
<evidence type="ECO:0000256" key="1">
    <source>
        <dbReference type="SAM" id="Phobius"/>
    </source>
</evidence>
<protein>
    <submittedName>
        <fullName evidence="2">Uncharacterized protein</fullName>
    </submittedName>
</protein>
<keyword evidence="3" id="KW-1185">Reference proteome</keyword>